<feature type="transmembrane region" description="Helical" evidence="1">
    <location>
        <begin position="69"/>
        <end position="86"/>
    </location>
</feature>
<comment type="caution">
    <text evidence="2">The sequence shown here is derived from an EMBL/GenBank/DDBJ whole genome shotgun (WGS) entry which is preliminary data.</text>
</comment>
<feature type="transmembrane region" description="Helical" evidence="1">
    <location>
        <begin position="46"/>
        <end position="62"/>
    </location>
</feature>
<feature type="transmembrane region" description="Helical" evidence="1">
    <location>
        <begin position="106"/>
        <end position="128"/>
    </location>
</feature>
<dbReference type="OrthoDB" id="8369778at2"/>
<evidence type="ECO:0000313" key="2">
    <source>
        <dbReference type="EMBL" id="RCW82901.1"/>
    </source>
</evidence>
<dbReference type="RefSeq" id="WP_114349575.1">
    <property type="nucleotide sequence ID" value="NZ_QPJL01000011.1"/>
</dbReference>
<proteinExistence type="predicted"/>
<organism evidence="2 3">
    <name type="scientific">Paracoccus lutimaris</name>
    <dbReference type="NCBI Taxonomy" id="1490030"/>
    <lineage>
        <taxon>Bacteria</taxon>
        <taxon>Pseudomonadati</taxon>
        <taxon>Pseudomonadota</taxon>
        <taxon>Alphaproteobacteria</taxon>
        <taxon>Rhodobacterales</taxon>
        <taxon>Paracoccaceae</taxon>
        <taxon>Paracoccus</taxon>
    </lineage>
</organism>
<dbReference type="Pfam" id="PF14325">
    <property type="entry name" value="DUF4383"/>
    <property type="match status" value="1"/>
</dbReference>
<gene>
    <name evidence="2" type="ORF">DFP89_111107</name>
</gene>
<evidence type="ECO:0000313" key="3">
    <source>
        <dbReference type="Proteomes" id="UP000253345"/>
    </source>
</evidence>
<keyword evidence="1" id="KW-0472">Membrane</keyword>
<dbReference type="AlphaFoldDB" id="A0A368YRQ2"/>
<evidence type="ECO:0000256" key="1">
    <source>
        <dbReference type="SAM" id="Phobius"/>
    </source>
</evidence>
<dbReference type="EMBL" id="QPJL01000011">
    <property type="protein sequence ID" value="RCW82901.1"/>
    <property type="molecule type" value="Genomic_DNA"/>
</dbReference>
<accession>A0A368YRQ2</accession>
<name>A0A368YRQ2_9RHOB</name>
<sequence>MGFHRKLALVYALILFAAAALNYVPGLTDAEGRVFGVFALDVFDDLLHLASGLWALAAALVSTRAARNFLRIFGALYLLDGLLGLWTGSGFLDLGIVNYGVLDLPFGFKILASGPHILLGGVALAAGLRK</sequence>
<reference evidence="2 3" key="1">
    <citation type="submission" date="2018-07" db="EMBL/GenBank/DDBJ databases">
        <title>Genomic Encyclopedia of Type Strains, Phase III (KMG-III): the genomes of soil and plant-associated and newly described type strains.</title>
        <authorList>
            <person name="Whitman W."/>
        </authorList>
    </citation>
    <scope>NUCLEOTIDE SEQUENCE [LARGE SCALE GENOMIC DNA]</scope>
    <source>
        <strain evidence="2 3">CECT 8525</strain>
    </source>
</reference>
<dbReference type="Proteomes" id="UP000253345">
    <property type="component" value="Unassembled WGS sequence"/>
</dbReference>
<keyword evidence="3" id="KW-1185">Reference proteome</keyword>
<keyword evidence="1" id="KW-0812">Transmembrane</keyword>
<keyword evidence="1" id="KW-1133">Transmembrane helix</keyword>
<protein>
    <submittedName>
        <fullName evidence="2">Uncharacterized protein DUF4383</fullName>
    </submittedName>
</protein>